<sequence length="112" mass="12630">MRDPVAPCELVPDDVPHYVPRTPGEKVRSLGGYHLEGRTVGEVLPEIAARGLKVTYLVTEPSPDEPRDRDMPYVMYPTKQDTPVGQDWFVWQADEQGSGVVRLFVTRQLARP</sequence>
<name>A0A2W2HTH2_9ACTN</name>
<dbReference type="RefSeq" id="WP_111169048.1">
    <property type="nucleotide sequence ID" value="NZ_POUA01000162.1"/>
</dbReference>
<accession>A0A2W2HTH2</accession>
<dbReference type="EMBL" id="POUA01000162">
    <property type="protein sequence ID" value="PZG41994.1"/>
    <property type="molecule type" value="Genomic_DNA"/>
</dbReference>
<keyword evidence="2" id="KW-1185">Reference proteome</keyword>
<dbReference type="Proteomes" id="UP000248544">
    <property type="component" value="Unassembled WGS sequence"/>
</dbReference>
<evidence type="ECO:0000313" key="1">
    <source>
        <dbReference type="EMBL" id="PZG41994.1"/>
    </source>
</evidence>
<protein>
    <submittedName>
        <fullName evidence="1">Uncharacterized protein</fullName>
    </submittedName>
</protein>
<organism evidence="1 2">
    <name type="scientific">Spongiactinospora gelatinilytica</name>
    <dbReference type="NCBI Taxonomy" id="2666298"/>
    <lineage>
        <taxon>Bacteria</taxon>
        <taxon>Bacillati</taxon>
        <taxon>Actinomycetota</taxon>
        <taxon>Actinomycetes</taxon>
        <taxon>Streptosporangiales</taxon>
        <taxon>Streptosporangiaceae</taxon>
        <taxon>Spongiactinospora</taxon>
    </lineage>
</organism>
<reference evidence="1 2" key="1">
    <citation type="submission" date="2018-01" db="EMBL/GenBank/DDBJ databases">
        <title>Draft genome sequence of Sphaerisporangium sp. 7K107.</title>
        <authorList>
            <person name="Sahin N."/>
            <person name="Saygin H."/>
            <person name="Ay H."/>
        </authorList>
    </citation>
    <scope>NUCLEOTIDE SEQUENCE [LARGE SCALE GENOMIC DNA]</scope>
    <source>
        <strain evidence="1 2">7K107</strain>
    </source>
</reference>
<comment type="caution">
    <text evidence="1">The sequence shown here is derived from an EMBL/GenBank/DDBJ whole genome shotgun (WGS) entry which is preliminary data.</text>
</comment>
<proteinExistence type="predicted"/>
<gene>
    <name evidence="1" type="ORF">C1I98_20455</name>
</gene>
<evidence type="ECO:0000313" key="2">
    <source>
        <dbReference type="Proteomes" id="UP000248544"/>
    </source>
</evidence>
<dbReference type="AlphaFoldDB" id="A0A2W2HTH2"/>